<keyword evidence="1" id="KW-1133">Transmembrane helix</keyword>
<feature type="transmembrane region" description="Helical" evidence="1">
    <location>
        <begin position="894"/>
        <end position="913"/>
    </location>
</feature>
<dbReference type="AlphaFoldDB" id="A0A0R2GYL8"/>
<dbReference type="EMBL" id="CP012288">
    <property type="protein sequence ID" value="AMV67308.1"/>
    <property type="molecule type" value="Genomic_DNA"/>
</dbReference>
<dbReference type="RefSeq" id="WP_056986558.1">
    <property type="nucleotide sequence ID" value="NZ_BAAAXI010000099.1"/>
</dbReference>
<dbReference type="PANTHER" id="PTHR38454">
    <property type="entry name" value="INTEGRAL MEMBRANE PROTEIN-RELATED"/>
    <property type="match status" value="1"/>
</dbReference>
<dbReference type="PANTHER" id="PTHR38454:SF1">
    <property type="entry name" value="INTEGRAL MEMBRANE PROTEIN"/>
    <property type="match status" value="1"/>
</dbReference>
<evidence type="ECO:0000313" key="5">
    <source>
        <dbReference type="Proteomes" id="UP000076405"/>
    </source>
</evidence>
<feature type="transmembrane region" description="Helical" evidence="1">
    <location>
        <begin position="298"/>
        <end position="320"/>
    </location>
</feature>
<evidence type="ECO:0000256" key="1">
    <source>
        <dbReference type="SAM" id="Phobius"/>
    </source>
</evidence>
<feature type="transmembrane region" description="Helical" evidence="1">
    <location>
        <begin position="437"/>
        <end position="455"/>
    </location>
</feature>
<keyword evidence="1" id="KW-0472">Membrane</keyword>
<reference evidence="4 5" key="1">
    <citation type="journal article" date="2016" name="PLoS ONE">
        <title>The Identification of Novel Diagnostic Marker Genes for the Detection of Beer Spoiling Pediococcus damnosus Strains Using the BlAst Diagnostic Gene findEr.</title>
        <authorList>
            <person name="Behr J."/>
            <person name="Geissler A.J."/>
            <person name="Schmid J."/>
            <person name="Zehe A."/>
            <person name="Vogel R.F."/>
        </authorList>
    </citation>
    <scope>NUCLEOTIDE SEQUENCE [LARGE SCALE GENOMIC DNA]</scope>
    <source>
        <strain evidence="2 5">TMW 2.1533</strain>
        <strain evidence="3 4">TMW 2.1535</strain>
    </source>
</reference>
<feature type="transmembrane region" description="Helical" evidence="1">
    <location>
        <begin position="411"/>
        <end position="430"/>
    </location>
</feature>
<feature type="transmembrane region" description="Helical" evidence="1">
    <location>
        <begin position="138"/>
        <end position="156"/>
    </location>
</feature>
<feature type="transmembrane region" description="Helical" evidence="1">
    <location>
        <begin position="114"/>
        <end position="132"/>
    </location>
</feature>
<keyword evidence="1" id="KW-0812">Transmembrane</keyword>
<feature type="transmembrane region" description="Helical" evidence="1">
    <location>
        <begin position="355"/>
        <end position="373"/>
    </location>
</feature>
<dbReference type="KEGG" id="pdm:ADU72_1379"/>
<feature type="transmembrane region" description="Helical" evidence="1">
    <location>
        <begin position="327"/>
        <end position="349"/>
    </location>
</feature>
<keyword evidence="4" id="KW-1185">Reference proteome</keyword>
<feature type="transmembrane region" description="Helical" evidence="1">
    <location>
        <begin position="12"/>
        <end position="34"/>
    </location>
</feature>
<dbReference type="Proteomes" id="UP000076244">
    <property type="component" value="Chromosome"/>
</dbReference>
<protein>
    <recommendedName>
        <fullName evidence="6">YfhO family protein</fullName>
    </recommendedName>
</protein>
<evidence type="ECO:0000313" key="2">
    <source>
        <dbReference type="EMBL" id="AMV62807.1"/>
    </source>
</evidence>
<feature type="transmembrane region" description="Helical" evidence="1">
    <location>
        <begin position="82"/>
        <end position="102"/>
    </location>
</feature>
<evidence type="ECO:0008006" key="6">
    <source>
        <dbReference type="Google" id="ProtNLM"/>
    </source>
</evidence>
<feature type="transmembrane region" description="Helical" evidence="1">
    <location>
        <begin position="163"/>
        <end position="183"/>
    </location>
</feature>
<feature type="transmembrane region" description="Helical" evidence="1">
    <location>
        <begin position="203"/>
        <end position="222"/>
    </location>
</feature>
<name>A0A0R2GYL8_9LACO</name>
<dbReference type="InterPro" id="IPR018580">
    <property type="entry name" value="Uncharacterised_YfhO"/>
</dbReference>
<proteinExistence type="predicted"/>
<accession>A0A0R2GYL8</accession>
<gene>
    <name evidence="2" type="ORF">ADU70_1319</name>
    <name evidence="3" type="ORF">ADU72_1379</name>
</gene>
<dbReference type="Pfam" id="PF09586">
    <property type="entry name" value="YfhO"/>
    <property type="match status" value="1"/>
</dbReference>
<dbReference type="OrthoDB" id="9815466at2"/>
<evidence type="ECO:0000313" key="3">
    <source>
        <dbReference type="EMBL" id="AMV67308.1"/>
    </source>
</evidence>
<dbReference type="EMBL" id="CP012275">
    <property type="protein sequence ID" value="AMV62807.1"/>
    <property type="molecule type" value="Genomic_DNA"/>
</dbReference>
<sequence>MHSEDRRAKKGIFWKYTLVFLIIIGLTYGIFYFLGLSLLSNHDVIQQHVPINYELHKLLLRFFKDPLHPQYWSWKIGLGGDIIQHFGFYVMGDPFAYITALFPTRFFVKGFQIVSLLRLYFVGLSFLIISWKMGHRKLVSTLAGTICYISSGFALFSVTYQPFFLNILILLPIFVYSINLLFFSKQIMPFALTVMLILLNNLYFAYMFVTGGLLYVILLYAINFQKIKKESFTILARFSGASILGVGLSAWLVIPELIGMLNSGRSEGISGIFKLIKYPLSYYLNLPSLLIGGNKFNLFWLTSIGSSLVFIAIVHVIFNYRKYRELVCIYIAATVMLLLPVFASIFNGFSLPSNRWTFLLTFPFALSVVFFIDDLSKISDKEKKLWFYSCVIVSFYVALVDSILGTATADILSLAFLFVLLLILLMKNHIGKKWSRIFILVVMLNSIIWISFSFYPRGRNLSRELLPFRQAKMSIRNPFYNNQKNVKTNTRVMSAIGVKSPISVISQNASLVSPYSYINSYYSIQSKSLTNFGSDMQILNGTNLVPLTHLDSRSTLLRYLGVQYYINNSPNYAINGYEQKATFYQKNIYFHKSISSLPIAFWQSNLQDMHSYNKELPSVKEAGLAYTAAVNDPADLKHGSISNNGGTVLHQFGTAKRKSKVVSFSKNKTNVISYNTNKSNTSLKLRLPKGLLQQQNELHLDISKISFEPYEPGKRSVLKRYQNFGNIINNSSSDRNTWSMLFSMNNKRERLAQPGFNDPGGLSFYKKITTGVVNMGGVQNKNDYITLRFEKPGKYKFRIKMIQLDAHSLTKKFSKLTKSNKKVSYFNNGLNTRIKTKSSGIIETTIPYSKGWKATIDKKNAKIIKVNNAFIGVVPNKHKNVVNLKLVYRTPGKLIGAFITALFILMIFVYFLLKRKAVVDPPKNNSIDMNAE</sequence>
<dbReference type="Proteomes" id="UP000076405">
    <property type="component" value="Chromosome"/>
</dbReference>
<organism evidence="2 5">
    <name type="scientific">Pediococcus damnosus</name>
    <dbReference type="NCBI Taxonomy" id="51663"/>
    <lineage>
        <taxon>Bacteria</taxon>
        <taxon>Bacillati</taxon>
        <taxon>Bacillota</taxon>
        <taxon>Bacilli</taxon>
        <taxon>Lactobacillales</taxon>
        <taxon>Lactobacillaceae</taxon>
        <taxon>Pediococcus</taxon>
    </lineage>
</organism>
<feature type="transmembrane region" description="Helical" evidence="1">
    <location>
        <begin position="385"/>
        <end position="405"/>
    </location>
</feature>
<feature type="transmembrane region" description="Helical" evidence="1">
    <location>
        <begin position="234"/>
        <end position="254"/>
    </location>
</feature>
<evidence type="ECO:0000313" key="4">
    <source>
        <dbReference type="Proteomes" id="UP000076244"/>
    </source>
</evidence>